<keyword evidence="4 7" id="KW-0812">Transmembrane</keyword>
<dbReference type="Proteomes" id="UP000184121">
    <property type="component" value="Unassembled WGS sequence"/>
</dbReference>
<protein>
    <submittedName>
        <fullName evidence="10">TonB-linked outer membrane protein, SusC/RagA family</fullName>
    </submittedName>
</protein>
<evidence type="ECO:0000256" key="4">
    <source>
        <dbReference type="ARBA" id="ARBA00022692"/>
    </source>
</evidence>
<evidence type="ECO:0000256" key="7">
    <source>
        <dbReference type="PROSITE-ProRule" id="PRU01360"/>
    </source>
</evidence>
<dbReference type="Pfam" id="PF13715">
    <property type="entry name" value="CarbopepD_reg_2"/>
    <property type="match status" value="1"/>
</dbReference>
<evidence type="ECO:0000313" key="11">
    <source>
        <dbReference type="Proteomes" id="UP000184121"/>
    </source>
</evidence>
<keyword evidence="6 7" id="KW-0998">Cell outer membrane</keyword>
<keyword evidence="2 7" id="KW-0813">Transport</keyword>
<dbReference type="NCBIfam" id="TIGR04057">
    <property type="entry name" value="SusC_RagA_signa"/>
    <property type="match status" value="1"/>
</dbReference>
<dbReference type="SUPFAM" id="SSF49464">
    <property type="entry name" value="Carboxypeptidase regulatory domain-like"/>
    <property type="match status" value="1"/>
</dbReference>
<evidence type="ECO:0000256" key="1">
    <source>
        <dbReference type="ARBA" id="ARBA00004571"/>
    </source>
</evidence>
<dbReference type="STRING" id="29534.SAMN05444366_1548"/>
<evidence type="ECO:0000256" key="3">
    <source>
        <dbReference type="ARBA" id="ARBA00022452"/>
    </source>
</evidence>
<sequence length="1054" mass="115388">MTNFLLTKSKSKYFKNLGFMILLLVFSASVNAQTTVSGTVSDNSGPLPGVNIIVKGTKTTAATNFDGTYSIQATPNAVLVFSFIGFKTKEVPLNNQSQINVTLEEDLNSLKEVVVVGYGTMKRSDLTGAVSTVTSAAVQQSVATTIDQVLQGRAAGVQIQSNSGAPGSSSSIRIRGISSLNGSNEPIFVIDGVIIDGSTSSVNTNPLANINPADIVSMDILKDASATAIYGSRAANGVIMITTKRGKKGDMVLNFDSYVGWQEIPKHLDLLNLKEYGTLKNTRSDLGIVQRDNYFIRPDLLGEGTDWQKELFDTALMQSYNLSASGGTENTTYALGMGYLDQEGIAIGSGFDRLNLRGVVDSQVKSFLKVGVNFALSKTNQTTTVQDDALILTALKQTPNVAVRNADGTFDGPDTKEFVQNNPIGLASIKDNHNINYGIRANTYAEIGFTKDLKFKTTYSLDYGFANNYTFNPSYTFGALVNDVREGSRTKSNSEFWSWNNVLTYDKTFGEHKVVALLGQEMQESNWENLYGYRSGYLTNGATDLNAGDATTAKNSNGSNTSSLSSYFSRVQYSFNDKYFVTGTIRRDGSSKFYKDNQWGWFPSAALAWKVSNENFLKESKVISNMKLRLGWGEVGSQNVPNYAYTSTYNASATNWGTGLLAANTANKDLQWETTSSSNLGLDISFLDNRIELVADVYYKKTENLLLQLPLPAYVGTTGQGSTSAPWVNIGSLENKGLEFTLNTLNMDRRDFTWRSNVTFSMNRTKVLALNTETGILNKSLQQGSDVTIVTRTAVDQAIGQFYGYKVIGRFEKATDFYYKDAAGTVKPTALPEGMAIGENGVWIGDYIFKDVNNDGVINEKDRDYIGNPNPDFTFGVNNSFSFQGFDVSILVTGSYGNDVANYQRRWLENPRENTNLLSSALGYAQLGLIDQNGPNDYRNVQIVGGDPYMPRIAASSAASASNFRFSDRFIEDASYVRVKNISIGYNLPKSLYSKYGISNIKVYSNAQNVLTFTKYKGYDPEVGSLNQDALLTGIDNGRYPSPMITTLGLNVNF</sequence>
<feature type="chain" id="PRO_5012500515" evidence="8">
    <location>
        <begin position="33"/>
        <end position="1054"/>
    </location>
</feature>
<accession>A0A1M7DGB7</accession>
<feature type="domain" description="TonB-dependent receptor plug" evidence="9">
    <location>
        <begin position="123"/>
        <end position="238"/>
    </location>
</feature>
<dbReference type="SUPFAM" id="SSF56935">
    <property type="entry name" value="Porins"/>
    <property type="match status" value="1"/>
</dbReference>
<reference evidence="11" key="1">
    <citation type="submission" date="2016-11" db="EMBL/GenBank/DDBJ databases">
        <authorList>
            <person name="Varghese N."/>
            <person name="Submissions S."/>
        </authorList>
    </citation>
    <scope>NUCLEOTIDE SEQUENCE [LARGE SCALE GENOMIC DNA]</scope>
    <source>
        <strain evidence="11">DSM 1811</strain>
    </source>
</reference>
<dbReference type="NCBIfam" id="TIGR04056">
    <property type="entry name" value="OMP_RagA_SusC"/>
    <property type="match status" value="1"/>
</dbReference>
<organism evidence="10 11">
    <name type="scientific">Flavobacterium saccharophilum</name>
    <dbReference type="NCBI Taxonomy" id="29534"/>
    <lineage>
        <taxon>Bacteria</taxon>
        <taxon>Pseudomonadati</taxon>
        <taxon>Bacteroidota</taxon>
        <taxon>Flavobacteriia</taxon>
        <taxon>Flavobacteriales</taxon>
        <taxon>Flavobacteriaceae</taxon>
        <taxon>Flavobacterium</taxon>
    </lineage>
</organism>
<dbReference type="AlphaFoldDB" id="A0A1M7DGB7"/>
<evidence type="ECO:0000256" key="2">
    <source>
        <dbReference type="ARBA" id="ARBA00022448"/>
    </source>
</evidence>
<keyword evidence="5 7" id="KW-0472">Membrane</keyword>
<dbReference type="Gene3D" id="2.170.130.10">
    <property type="entry name" value="TonB-dependent receptor, plug domain"/>
    <property type="match status" value="1"/>
</dbReference>
<feature type="signal peptide" evidence="8">
    <location>
        <begin position="1"/>
        <end position="32"/>
    </location>
</feature>
<comment type="subcellular location">
    <subcellularLocation>
        <location evidence="1 7">Cell outer membrane</location>
        <topology evidence="1 7">Multi-pass membrane protein</topology>
    </subcellularLocation>
</comment>
<keyword evidence="11" id="KW-1185">Reference proteome</keyword>
<dbReference type="Gene3D" id="2.60.40.1120">
    <property type="entry name" value="Carboxypeptidase-like, regulatory domain"/>
    <property type="match status" value="1"/>
</dbReference>
<dbReference type="PROSITE" id="PS52016">
    <property type="entry name" value="TONB_DEPENDENT_REC_3"/>
    <property type="match status" value="1"/>
</dbReference>
<dbReference type="EMBL" id="FRBY01000002">
    <property type="protein sequence ID" value="SHL78561.1"/>
    <property type="molecule type" value="Genomic_DNA"/>
</dbReference>
<dbReference type="InterPro" id="IPR037066">
    <property type="entry name" value="Plug_dom_sf"/>
</dbReference>
<dbReference type="RefSeq" id="WP_072970988.1">
    <property type="nucleotide sequence ID" value="NZ_FRBY01000002.1"/>
</dbReference>
<name>A0A1M7DGB7_9FLAO</name>
<dbReference type="InterPro" id="IPR008969">
    <property type="entry name" value="CarboxyPept-like_regulatory"/>
</dbReference>
<dbReference type="GO" id="GO:0009279">
    <property type="term" value="C:cell outer membrane"/>
    <property type="evidence" value="ECO:0007669"/>
    <property type="project" value="UniProtKB-SubCell"/>
</dbReference>
<proteinExistence type="inferred from homology"/>
<comment type="similarity">
    <text evidence="7">Belongs to the TonB-dependent receptor family.</text>
</comment>
<evidence type="ECO:0000256" key="8">
    <source>
        <dbReference type="SAM" id="SignalP"/>
    </source>
</evidence>
<dbReference type="FunFam" id="2.170.130.10:FF:000008">
    <property type="entry name" value="SusC/RagA family TonB-linked outer membrane protein"/>
    <property type="match status" value="1"/>
</dbReference>
<dbReference type="InterPro" id="IPR036942">
    <property type="entry name" value="Beta-barrel_TonB_sf"/>
</dbReference>
<evidence type="ECO:0000313" key="10">
    <source>
        <dbReference type="EMBL" id="SHL78561.1"/>
    </source>
</evidence>
<dbReference type="InterPro" id="IPR039426">
    <property type="entry name" value="TonB-dep_rcpt-like"/>
</dbReference>
<dbReference type="OrthoDB" id="9768177at2"/>
<evidence type="ECO:0000259" key="9">
    <source>
        <dbReference type="Pfam" id="PF07715"/>
    </source>
</evidence>
<dbReference type="InterPro" id="IPR012910">
    <property type="entry name" value="Plug_dom"/>
</dbReference>
<keyword evidence="3 7" id="KW-1134">Transmembrane beta strand</keyword>
<dbReference type="InterPro" id="IPR023997">
    <property type="entry name" value="TonB-dep_OMP_SusC/RagA_CS"/>
</dbReference>
<gene>
    <name evidence="10" type="ORF">SAMN05444366_1548</name>
</gene>
<dbReference type="Pfam" id="PF07715">
    <property type="entry name" value="Plug"/>
    <property type="match status" value="1"/>
</dbReference>
<dbReference type="InterPro" id="IPR023996">
    <property type="entry name" value="TonB-dep_OMP_SusC/RagA"/>
</dbReference>
<evidence type="ECO:0000256" key="6">
    <source>
        <dbReference type="ARBA" id="ARBA00023237"/>
    </source>
</evidence>
<evidence type="ECO:0000256" key="5">
    <source>
        <dbReference type="ARBA" id="ARBA00023136"/>
    </source>
</evidence>
<keyword evidence="8" id="KW-0732">Signal</keyword>
<dbReference type="Gene3D" id="2.40.170.20">
    <property type="entry name" value="TonB-dependent receptor, beta-barrel domain"/>
    <property type="match status" value="1"/>
</dbReference>